<dbReference type="InterPro" id="IPR002884">
    <property type="entry name" value="P_dom"/>
</dbReference>
<dbReference type="GO" id="GO:0005509">
    <property type="term" value="F:calcium ion binding"/>
    <property type="evidence" value="ECO:0007669"/>
    <property type="project" value="InterPro"/>
</dbReference>
<keyword evidence="5" id="KW-0720">Serine protease</keyword>
<dbReference type="SUPFAM" id="SSF52743">
    <property type="entry name" value="Subtilisin-like"/>
    <property type="match status" value="1"/>
</dbReference>
<organism evidence="10">
    <name type="scientific">hydrothermal vent metagenome</name>
    <dbReference type="NCBI Taxonomy" id="652676"/>
    <lineage>
        <taxon>unclassified sequences</taxon>
        <taxon>metagenomes</taxon>
        <taxon>ecological metagenomes</taxon>
    </lineage>
</organism>
<dbReference type="Pfam" id="PF01483">
    <property type="entry name" value="P_proprotein"/>
    <property type="match status" value="1"/>
</dbReference>
<dbReference type="PROSITE" id="PS51892">
    <property type="entry name" value="SUBTILASE"/>
    <property type="match status" value="1"/>
</dbReference>
<dbReference type="SMART" id="SM00736">
    <property type="entry name" value="CADG"/>
    <property type="match status" value="1"/>
</dbReference>
<evidence type="ECO:0000256" key="2">
    <source>
        <dbReference type="ARBA" id="ARBA00022670"/>
    </source>
</evidence>
<gene>
    <name evidence="10" type="ORF">MNB_ARC-1_404</name>
</gene>
<proteinExistence type="inferred from homology"/>
<feature type="region of interest" description="Disordered" evidence="7">
    <location>
        <begin position="230"/>
        <end position="256"/>
    </location>
</feature>
<feature type="compositionally biased region" description="Polar residues" evidence="7">
    <location>
        <begin position="232"/>
        <end position="256"/>
    </location>
</feature>
<dbReference type="GO" id="GO:0016485">
    <property type="term" value="P:protein processing"/>
    <property type="evidence" value="ECO:0007669"/>
    <property type="project" value="TreeGrafter"/>
</dbReference>
<evidence type="ECO:0000256" key="3">
    <source>
        <dbReference type="ARBA" id="ARBA00022729"/>
    </source>
</evidence>
<dbReference type="SUPFAM" id="SSF49785">
    <property type="entry name" value="Galactose-binding domain-like"/>
    <property type="match status" value="1"/>
</dbReference>
<dbReference type="InterPro" id="IPR023828">
    <property type="entry name" value="Peptidase_S8_Ser-AS"/>
</dbReference>
<dbReference type="InterPro" id="IPR002126">
    <property type="entry name" value="Cadherin-like_dom"/>
</dbReference>
<dbReference type="PROSITE" id="PS00137">
    <property type="entry name" value="SUBTILASE_HIS"/>
    <property type="match status" value="1"/>
</dbReference>
<dbReference type="PROSITE" id="PS50268">
    <property type="entry name" value="CADHERIN_2"/>
    <property type="match status" value="1"/>
</dbReference>
<evidence type="ECO:0000256" key="5">
    <source>
        <dbReference type="ARBA" id="ARBA00022825"/>
    </source>
</evidence>
<dbReference type="PANTHER" id="PTHR42884">
    <property type="entry name" value="PROPROTEIN CONVERTASE SUBTILISIN/KEXIN-RELATED"/>
    <property type="match status" value="1"/>
</dbReference>
<dbReference type="Gene3D" id="2.60.120.260">
    <property type="entry name" value="Galactose-binding domain-like"/>
    <property type="match status" value="1"/>
</dbReference>
<dbReference type="InterPro" id="IPR034182">
    <property type="entry name" value="Kexin/furin"/>
</dbReference>
<dbReference type="PROSITE" id="PS51257">
    <property type="entry name" value="PROKAR_LIPOPROTEIN"/>
    <property type="match status" value="1"/>
</dbReference>
<dbReference type="InterPro" id="IPR008979">
    <property type="entry name" value="Galactose-bd-like_sf"/>
</dbReference>
<keyword evidence="6" id="KW-0106">Calcium</keyword>
<dbReference type="Pfam" id="PF00082">
    <property type="entry name" value="Peptidase_S8"/>
    <property type="match status" value="1"/>
</dbReference>
<dbReference type="PANTHER" id="PTHR42884:SF14">
    <property type="entry name" value="NEUROENDOCRINE CONVERTASE 1"/>
    <property type="match status" value="1"/>
</dbReference>
<dbReference type="InterPro" id="IPR022398">
    <property type="entry name" value="Peptidase_S8_His-AS"/>
</dbReference>
<dbReference type="CDD" id="cd04059">
    <property type="entry name" value="Peptidases_S8_Protein_convertases_Kexins_Furin-like"/>
    <property type="match status" value="1"/>
</dbReference>
<dbReference type="GO" id="GO:0012505">
    <property type="term" value="C:endomembrane system"/>
    <property type="evidence" value="ECO:0007669"/>
    <property type="project" value="UniProtKB-ARBA"/>
</dbReference>
<dbReference type="Gene3D" id="3.40.50.200">
    <property type="entry name" value="Peptidase S8/S53 domain"/>
    <property type="match status" value="1"/>
</dbReference>
<keyword evidence="2" id="KW-0645">Protease</keyword>
<name>A0A3B1E9A4_9ZZZZ</name>
<dbReference type="InterPro" id="IPR013783">
    <property type="entry name" value="Ig-like_fold"/>
</dbReference>
<dbReference type="AlphaFoldDB" id="A0A3B1E9A4"/>
<dbReference type="GO" id="GO:0004252">
    <property type="term" value="F:serine-type endopeptidase activity"/>
    <property type="evidence" value="ECO:0007669"/>
    <property type="project" value="InterPro"/>
</dbReference>
<evidence type="ECO:0000259" key="9">
    <source>
        <dbReference type="PROSITE" id="PS51829"/>
    </source>
</evidence>
<protein>
    <submittedName>
        <fullName evidence="10">Fibronectin type III domain protein</fullName>
    </submittedName>
</protein>
<evidence type="ECO:0000256" key="7">
    <source>
        <dbReference type="SAM" id="MobiDB-lite"/>
    </source>
</evidence>
<evidence type="ECO:0000256" key="4">
    <source>
        <dbReference type="ARBA" id="ARBA00022801"/>
    </source>
</evidence>
<dbReference type="GO" id="GO:0007156">
    <property type="term" value="P:homophilic cell adhesion via plasma membrane adhesion molecules"/>
    <property type="evidence" value="ECO:0007669"/>
    <property type="project" value="InterPro"/>
</dbReference>
<evidence type="ECO:0000313" key="10">
    <source>
        <dbReference type="EMBL" id="VAY87473.1"/>
    </source>
</evidence>
<dbReference type="InterPro" id="IPR015500">
    <property type="entry name" value="Peptidase_S8_subtilisin-rel"/>
</dbReference>
<dbReference type="Gene3D" id="2.60.40.10">
    <property type="entry name" value="Immunoglobulins"/>
    <property type="match status" value="1"/>
</dbReference>
<dbReference type="PROSITE" id="PS00138">
    <property type="entry name" value="SUBTILASE_SER"/>
    <property type="match status" value="1"/>
</dbReference>
<reference evidence="10" key="1">
    <citation type="submission" date="2018-10" db="EMBL/GenBank/DDBJ databases">
        <authorList>
            <person name="Aoki K."/>
        </authorList>
    </citation>
    <scope>NUCLEOTIDE SEQUENCE</scope>
</reference>
<accession>A0A3B1E9A4</accession>
<dbReference type="PROSITE" id="PS51829">
    <property type="entry name" value="P_HOMO_B"/>
    <property type="match status" value="1"/>
</dbReference>
<dbReference type="InterPro" id="IPR000209">
    <property type="entry name" value="Peptidase_S8/S53_dom"/>
</dbReference>
<dbReference type="InterPro" id="IPR006644">
    <property type="entry name" value="Cadg"/>
</dbReference>
<feature type="domain" description="Cadherin" evidence="8">
    <location>
        <begin position="242"/>
        <end position="332"/>
    </location>
</feature>
<dbReference type="Pfam" id="PF05345">
    <property type="entry name" value="He_PIG"/>
    <property type="match status" value="1"/>
</dbReference>
<dbReference type="PRINTS" id="PR00723">
    <property type="entry name" value="SUBTILISIN"/>
</dbReference>
<evidence type="ECO:0000256" key="6">
    <source>
        <dbReference type="ARBA" id="ARBA00022837"/>
    </source>
</evidence>
<dbReference type="GO" id="GO:0005737">
    <property type="term" value="C:cytoplasm"/>
    <property type="evidence" value="ECO:0007669"/>
    <property type="project" value="UniProtKB-ARBA"/>
</dbReference>
<dbReference type="SUPFAM" id="SSF49313">
    <property type="entry name" value="Cadherin-like"/>
    <property type="match status" value="1"/>
</dbReference>
<dbReference type="InterPro" id="IPR036852">
    <property type="entry name" value="Peptidase_S8/S53_dom_sf"/>
</dbReference>
<dbReference type="EMBL" id="UOYO01000026">
    <property type="protein sequence ID" value="VAY87473.1"/>
    <property type="molecule type" value="Genomic_DNA"/>
</dbReference>
<dbReference type="GO" id="GO:0016020">
    <property type="term" value="C:membrane"/>
    <property type="evidence" value="ECO:0007669"/>
    <property type="project" value="InterPro"/>
</dbReference>
<sequence>MYYMLTRNIFIVFLILLVVGCGEGESIHIQLDNQIINNNKTTQYIPGFVALGPLSGATVEIYELDKKGSEKLIYTTTSSIGDVSSAGKFKVPLFLIKDNKFYKIVAKGGEDTDKNDDGIDDGPTENNGMLRAIINSDTLHTINKINITLASEIIFQMIKNELSSSFTNSSLLKSINTKAKLILPNTKATIKDIVNFAPSINPANFNSAGVSDPSSAVLGILKGIEPNPPANTAPTISGTPTTSVDENNSYSFTPTSSDAEGDILNFSIANKPSWADFNTTTGQLSGIPDFNISNKTLNQDYSIIITVKDSSEANDTLSFTLTVNNINRAPTFTSNGIYTVIYDNKSVQNIDINVLDIDGDDINLTLETSAPTWISIFKSENNFSLNIDFTNKNNEDNNYTFDILATDGDLNTTVSHTLIVLNSYDSDGDFIPNDIEDFIGSDKLDSDENNNNVVDGKELEGDRGDQFFKYQWHLENKGLAMNDSNVSPVIGNDLNIFNTYHKYMGYNKGNRIKVHIVDTGTQMNHEDLSDNFDLINSYKIDFDNLPTISKGNDPTSVTKETHGTMVAGIVGARAFNGLGLRGVAPFVSISATNFIQDGSVYPDMLDTIWKDPNIDIFNNSWGSKEIYKRFLYEQYMESGTTTGRDRKGAIYVFAAGNGREIGDNSNFDYTTGNRFVITVAAINSHNYYSSYSTPGANNLVSAYGGEYYTTGPTIATTNIEGESYITNTWVDDTNFKYSNKMNGTSSAAPMVSGSLALVLEACPDLGWRDIKYLIAKTSTKIDVNNSSWTINSAGFNFSEDYGFGLINIQSIITECRTKNYTNLSPERNITKTYSINEELNTSDFTQNWKVYNLKVDQNITLEWIGITIDSNITSPSTFNIHIRSPNNTRIDLYNIYVNNNSIIGFPSSWLDGGHRFGTNAFMGENSMGNWEILIRNYLNREKIGYLKNIKLEMYGH</sequence>
<evidence type="ECO:0000256" key="1">
    <source>
        <dbReference type="ARBA" id="ARBA00005325"/>
    </source>
</evidence>
<keyword evidence="3" id="KW-0732">Signal</keyword>
<feature type="domain" description="P/Homo B" evidence="9">
    <location>
        <begin position="823"/>
        <end position="956"/>
    </location>
</feature>
<comment type="similarity">
    <text evidence="1">Belongs to the peptidase S8 family. Furin subfamily.</text>
</comment>
<keyword evidence="4" id="KW-0378">Hydrolase</keyword>
<dbReference type="InterPro" id="IPR015919">
    <property type="entry name" value="Cadherin-like_sf"/>
</dbReference>
<evidence type="ECO:0000259" key="8">
    <source>
        <dbReference type="PROSITE" id="PS50268"/>
    </source>
</evidence>